<dbReference type="RefSeq" id="WP_379760849.1">
    <property type="nucleotide sequence ID" value="NZ_JBHSMR010000014.1"/>
</dbReference>
<dbReference type="PANTHER" id="PTHR43214:SF41">
    <property type="entry name" value="NITRATE_NITRITE RESPONSE REGULATOR PROTEIN NARP"/>
    <property type="match status" value="1"/>
</dbReference>
<dbReference type="CDD" id="cd06170">
    <property type="entry name" value="LuxR_C_like"/>
    <property type="match status" value="1"/>
</dbReference>
<dbReference type="SUPFAM" id="SSF46894">
    <property type="entry name" value="C-terminal effector domain of the bipartite response regulators"/>
    <property type="match status" value="1"/>
</dbReference>
<organism evidence="8 9">
    <name type="scientific">Massilia suwonensis</name>
    <dbReference type="NCBI Taxonomy" id="648895"/>
    <lineage>
        <taxon>Bacteria</taxon>
        <taxon>Pseudomonadati</taxon>
        <taxon>Pseudomonadota</taxon>
        <taxon>Betaproteobacteria</taxon>
        <taxon>Burkholderiales</taxon>
        <taxon>Oxalobacteraceae</taxon>
        <taxon>Telluria group</taxon>
        <taxon>Massilia</taxon>
    </lineage>
</organism>
<evidence type="ECO:0000256" key="1">
    <source>
        <dbReference type="ARBA" id="ARBA00022553"/>
    </source>
</evidence>
<evidence type="ECO:0000313" key="8">
    <source>
        <dbReference type="EMBL" id="MFC5480901.1"/>
    </source>
</evidence>
<dbReference type="PRINTS" id="PR00038">
    <property type="entry name" value="HTHLUXR"/>
</dbReference>
<name>A0ABW0MWA2_9BURK</name>
<dbReference type="InterPro" id="IPR011006">
    <property type="entry name" value="CheY-like_superfamily"/>
</dbReference>
<dbReference type="InterPro" id="IPR058245">
    <property type="entry name" value="NreC/VraR/RcsB-like_REC"/>
</dbReference>
<dbReference type="EMBL" id="JBHSMR010000014">
    <property type="protein sequence ID" value="MFC5480901.1"/>
    <property type="molecule type" value="Genomic_DNA"/>
</dbReference>
<reference evidence="9" key="1">
    <citation type="journal article" date="2019" name="Int. J. Syst. Evol. Microbiol.">
        <title>The Global Catalogue of Microorganisms (GCM) 10K type strain sequencing project: providing services to taxonomists for standard genome sequencing and annotation.</title>
        <authorList>
            <consortium name="The Broad Institute Genomics Platform"/>
            <consortium name="The Broad Institute Genome Sequencing Center for Infectious Disease"/>
            <person name="Wu L."/>
            <person name="Ma J."/>
        </authorList>
    </citation>
    <scope>NUCLEOTIDE SEQUENCE [LARGE SCALE GENOMIC DNA]</scope>
    <source>
        <strain evidence="9">CCUG 43111</strain>
    </source>
</reference>
<keyword evidence="9" id="KW-1185">Reference proteome</keyword>
<keyword evidence="3" id="KW-0238">DNA-binding</keyword>
<proteinExistence type="predicted"/>
<dbReference type="CDD" id="cd17535">
    <property type="entry name" value="REC_NarL-like"/>
    <property type="match status" value="1"/>
</dbReference>
<dbReference type="SMART" id="SM00448">
    <property type="entry name" value="REC"/>
    <property type="match status" value="1"/>
</dbReference>
<dbReference type="InterPro" id="IPR039420">
    <property type="entry name" value="WalR-like"/>
</dbReference>
<keyword evidence="2" id="KW-0805">Transcription regulation</keyword>
<feature type="domain" description="Response regulatory" evidence="7">
    <location>
        <begin position="3"/>
        <end position="119"/>
    </location>
</feature>
<dbReference type="InterPro" id="IPR001789">
    <property type="entry name" value="Sig_transdc_resp-reg_receiver"/>
</dbReference>
<dbReference type="PROSITE" id="PS50043">
    <property type="entry name" value="HTH_LUXR_2"/>
    <property type="match status" value="1"/>
</dbReference>
<dbReference type="PROSITE" id="PS50110">
    <property type="entry name" value="RESPONSE_REGULATORY"/>
    <property type="match status" value="1"/>
</dbReference>
<dbReference type="PROSITE" id="PS00622">
    <property type="entry name" value="HTH_LUXR_1"/>
    <property type="match status" value="1"/>
</dbReference>
<dbReference type="InterPro" id="IPR016032">
    <property type="entry name" value="Sig_transdc_resp-reg_C-effctor"/>
</dbReference>
<evidence type="ECO:0000259" key="7">
    <source>
        <dbReference type="PROSITE" id="PS50110"/>
    </source>
</evidence>
<dbReference type="Pfam" id="PF00196">
    <property type="entry name" value="GerE"/>
    <property type="match status" value="1"/>
</dbReference>
<keyword evidence="4" id="KW-0804">Transcription</keyword>
<dbReference type="Proteomes" id="UP001596101">
    <property type="component" value="Unassembled WGS sequence"/>
</dbReference>
<dbReference type="SMART" id="SM00421">
    <property type="entry name" value="HTH_LUXR"/>
    <property type="match status" value="1"/>
</dbReference>
<protein>
    <submittedName>
        <fullName evidence="8">Response regulator</fullName>
    </submittedName>
</protein>
<gene>
    <name evidence="8" type="ORF">ACFPQ5_22080</name>
</gene>
<evidence type="ECO:0000259" key="6">
    <source>
        <dbReference type="PROSITE" id="PS50043"/>
    </source>
</evidence>
<evidence type="ECO:0000313" key="9">
    <source>
        <dbReference type="Proteomes" id="UP001596101"/>
    </source>
</evidence>
<keyword evidence="1 5" id="KW-0597">Phosphoprotein</keyword>
<dbReference type="PANTHER" id="PTHR43214">
    <property type="entry name" value="TWO-COMPONENT RESPONSE REGULATOR"/>
    <property type="match status" value="1"/>
</dbReference>
<sequence>MIRVVIADDHQLVREGVKKVLSVDPDIVLVGEAADLASTLAVLETANADLLLLDLTLSPVHELDALRTVMERVPGIRVLVLSSHSEARFGISILKLGAAGYIPKSLTVDVMLKAIHKVHAGGRYLSDGLAQMLADEVISPQPRHAHERLTEREQQVLRLLALGHPVKQVAARLDISVSSVNTYRGRIFTKLQLRSNAELIRYALQHGLVS</sequence>
<feature type="domain" description="HTH luxR-type" evidence="6">
    <location>
        <begin position="142"/>
        <end position="207"/>
    </location>
</feature>
<accession>A0ABW0MWA2</accession>
<dbReference type="SUPFAM" id="SSF52172">
    <property type="entry name" value="CheY-like"/>
    <property type="match status" value="1"/>
</dbReference>
<dbReference type="Gene3D" id="3.40.50.2300">
    <property type="match status" value="1"/>
</dbReference>
<dbReference type="Pfam" id="PF00072">
    <property type="entry name" value="Response_reg"/>
    <property type="match status" value="1"/>
</dbReference>
<evidence type="ECO:0000256" key="5">
    <source>
        <dbReference type="PROSITE-ProRule" id="PRU00169"/>
    </source>
</evidence>
<evidence type="ECO:0000256" key="3">
    <source>
        <dbReference type="ARBA" id="ARBA00023125"/>
    </source>
</evidence>
<dbReference type="InterPro" id="IPR000792">
    <property type="entry name" value="Tscrpt_reg_LuxR_C"/>
</dbReference>
<evidence type="ECO:0000256" key="4">
    <source>
        <dbReference type="ARBA" id="ARBA00023163"/>
    </source>
</evidence>
<comment type="caution">
    <text evidence="8">The sequence shown here is derived from an EMBL/GenBank/DDBJ whole genome shotgun (WGS) entry which is preliminary data.</text>
</comment>
<evidence type="ECO:0000256" key="2">
    <source>
        <dbReference type="ARBA" id="ARBA00023015"/>
    </source>
</evidence>
<feature type="modified residue" description="4-aspartylphosphate" evidence="5">
    <location>
        <position position="54"/>
    </location>
</feature>